<evidence type="ECO:0000256" key="2">
    <source>
        <dbReference type="ARBA" id="ARBA00022692"/>
    </source>
</evidence>
<keyword evidence="3 6" id="KW-1133">Transmembrane helix</keyword>
<keyword evidence="5" id="KW-0046">Antibiotic resistance</keyword>
<evidence type="ECO:0000256" key="4">
    <source>
        <dbReference type="ARBA" id="ARBA00023136"/>
    </source>
</evidence>
<evidence type="ECO:0000313" key="8">
    <source>
        <dbReference type="EMBL" id="WQB69545.1"/>
    </source>
</evidence>
<feature type="transmembrane region" description="Helical" evidence="6">
    <location>
        <begin position="140"/>
        <end position="162"/>
    </location>
</feature>
<feature type="transmembrane region" description="Helical" evidence="6">
    <location>
        <begin position="218"/>
        <end position="240"/>
    </location>
</feature>
<proteinExistence type="predicted"/>
<dbReference type="InterPro" id="IPR013525">
    <property type="entry name" value="ABC2_TM"/>
</dbReference>
<feature type="transmembrane region" description="Helical" evidence="6">
    <location>
        <begin position="99"/>
        <end position="119"/>
    </location>
</feature>
<dbReference type="EMBL" id="CP139779">
    <property type="protein sequence ID" value="WQB69545.1"/>
    <property type="molecule type" value="Genomic_DNA"/>
</dbReference>
<dbReference type="InterPro" id="IPR000412">
    <property type="entry name" value="ABC_2_transport"/>
</dbReference>
<feature type="transmembrane region" description="Helical" evidence="6">
    <location>
        <begin position="174"/>
        <end position="197"/>
    </location>
</feature>
<dbReference type="InterPro" id="IPR051784">
    <property type="entry name" value="Nod_factor_ABC_transporter"/>
</dbReference>
<dbReference type="PANTHER" id="PTHR43229:SF2">
    <property type="entry name" value="NODULATION PROTEIN J"/>
    <property type="match status" value="1"/>
</dbReference>
<accession>A0ABZ0VAE9</accession>
<sequence length="292" mass="32088">MSAEPTSDQATAKIAQPSLDELRAEALAWGRKPRAYGSWYVTEHMVRAMRAYGWTIVVGALGQPIVYLLGLGLGLAALIEQDVVDGGVSVDYVVFVAPALLMTATIAVASEEFTYPVMAGFKWRRYFYGFNASALSSPQIANGVILGATARMVVVAGAYYLFLWVFQAIPDPQTGWISIFISILAGLSFGVPLMAYAGRLEEDRGQLPLVQRFIFMPMFLFSGTFYPLSNLGALQVVGWISPLWHATELGRLVTYGRSESLLMIVVHLAYLIALTVVGYVLARRVFTRRLAR</sequence>
<evidence type="ECO:0000256" key="1">
    <source>
        <dbReference type="ARBA" id="ARBA00004141"/>
    </source>
</evidence>
<comment type="subcellular location">
    <subcellularLocation>
        <location evidence="1">Membrane</location>
        <topology evidence="1">Multi-pass membrane protein</topology>
    </subcellularLocation>
</comment>
<evidence type="ECO:0000256" key="5">
    <source>
        <dbReference type="ARBA" id="ARBA00023251"/>
    </source>
</evidence>
<evidence type="ECO:0000256" key="3">
    <source>
        <dbReference type="ARBA" id="ARBA00022989"/>
    </source>
</evidence>
<evidence type="ECO:0000259" key="7">
    <source>
        <dbReference type="Pfam" id="PF01061"/>
    </source>
</evidence>
<reference evidence="8 9" key="1">
    <citation type="submission" date="2023-06" db="EMBL/GenBank/DDBJ databases">
        <title>Rock-solubilizing bacteria, Microbacterium invictum, promotes re-establishment of vegetation in rocky wasteland by accelerating rock bio-weathering and reshaping soil bacterial community.</title>
        <authorList>
            <person name="Liu C."/>
        </authorList>
    </citation>
    <scope>NUCLEOTIDE SEQUENCE [LARGE SCALE GENOMIC DNA]</scope>
    <source>
        <strain evidence="8 9">X-18</strain>
    </source>
</reference>
<evidence type="ECO:0000313" key="9">
    <source>
        <dbReference type="Proteomes" id="UP001324533"/>
    </source>
</evidence>
<dbReference type="PANTHER" id="PTHR43229">
    <property type="entry name" value="NODULATION PROTEIN J"/>
    <property type="match status" value="1"/>
</dbReference>
<keyword evidence="4 6" id="KW-0472">Membrane</keyword>
<gene>
    <name evidence="8" type="ORF">T9R20_12675</name>
</gene>
<dbReference type="PRINTS" id="PR00164">
    <property type="entry name" value="ABC2TRNSPORT"/>
</dbReference>
<keyword evidence="2 6" id="KW-0812">Transmembrane</keyword>
<feature type="domain" description="ABC-2 type transporter transmembrane" evidence="7">
    <location>
        <begin position="56"/>
        <end position="251"/>
    </location>
</feature>
<dbReference type="Proteomes" id="UP001324533">
    <property type="component" value="Chromosome"/>
</dbReference>
<dbReference type="Pfam" id="PF01061">
    <property type="entry name" value="ABC2_membrane"/>
    <property type="match status" value="1"/>
</dbReference>
<evidence type="ECO:0000256" key="6">
    <source>
        <dbReference type="SAM" id="Phobius"/>
    </source>
</evidence>
<feature type="transmembrane region" description="Helical" evidence="6">
    <location>
        <begin position="52"/>
        <end position="79"/>
    </location>
</feature>
<dbReference type="RefSeq" id="WP_322409666.1">
    <property type="nucleotide sequence ID" value="NZ_CP139779.1"/>
</dbReference>
<keyword evidence="9" id="KW-1185">Reference proteome</keyword>
<name>A0ABZ0VAE9_9MICO</name>
<organism evidence="8 9">
    <name type="scientific">Microbacterium invictum</name>
    <dbReference type="NCBI Taxonomy" id="515415"/>
    <lineage>
        <taxon>Bacteria</taxon>
        <taxon>Bacillati</taxon>
        <taxon>Actinomycetota</taxon>
        <taxon>Actinomycetes</taxon>
        <taxon>Micrococcales</taxon>
        <taxon>Microbacteriaceae</taxon>
        <taxon>Microbacterium</taxon>
    </lineage>
</organism>
<protein>
    <submittedName>
        <fullName evidence="8">ABC transporter permease</fullName>
    </submittedName>
</protein>
<feature type="transmembrane region" description="Helical" evidence="6">
    <location>
        <begin position="260"/>
        <end position="282"/>
    </location>
</feature>